<dbReference type="RefSeq" id="WP_116592433.1">
    <property type="nucleotide sequence ID" value="NZ_MZGS01000024.1"/>
</dbReference>
<dbReference type="OrthoDB" id="2837at2157"/>
<dbReference type="PROSITE" id="PS00198">
    <property type="entry name" value="4FE4S_FER_1"/>
    <property type="match status" value="2"/>
</dbReference>
<evidence type="ECO:0000256" key="1">
    <source>
        <dbReference type="ARBA" id="ARBA00022485"/>
    </source>
</evidence>
<dbReference type="AlphaFoldDB" id="A0A315XL56"/>
<dbReference type="NCBIfam" id="NF004914">
    <property type="entry name" value="PRK06273.1"/>
    <property type="match status" value="1"/>
</dbReference>
<dbReference type="Gene3D" id="3.30.70.3270">
    <property type="match status" value="1"/>
</dbReference>
<dbReference type="InterPro" id="IPR050572">
    <property type="entry name" value="Fe-S_Ferredoxin"/>
</dbReference>
<evidence type="ECO:0000256" key="4">
    <source>
        <dbReference type="ARBA" id="ARBA00023014"/>
    </source>
</evidence>
<proteinExistence type="predicted"/>
<dbReference type="InterPro" id="IPR017896">
    <property type="entry name" value="4Fe4S_Fe-S-bd"/>
</dbReference>
<evidence type="ECO:0000259" key="5">
    <source>
        <dbReference type="PROSITE" id="PS51379"/>
    </source>
</evidence>
<reference evidence="6 7" key="1">
    <citation type="submission" date="2017-03" db="EMBL/GenBank/DDBJ databases">
        <title>Genome sequence of Methanobrevibacter thaueri.</title>
        <authorList>
            <person name="Poehlein A."/>
            <person name="Seedorf H."/>
            <person name="Daniel R."/>
        </authorList>
    </citation>
    <scope>NUCLEOTIDE SEQUENCE [LARGE SCALE GENOMIC DNA]</scope>
    <source>
        <strain evidence="6 7">DSM 11995</strain>
    </source>
</reference>
<dbReference type="InterPro" id="IPR017900">
    <property type="entry name" value="4Fe4S_Fe_S_CS"/>
</dbReference>
<name>A0A315XL56_9EURY</name>
<keyword evidence="4" id="KW-0411">Iron-sulfur</keyword>
<evidence type="ECO:0000313" key="7">
    <source>
        <dbReference type="Proteomes" id="UP000251717"/>
    </source>
</evidence>
<dbReference type="PROSITE" id="PS51379">
    <property type="entry name" value="4FE4S_FER_2"/>
    <property type="match status" value="2"/>
</dbReference>
<keyword evidence="6" id="KW-0560">Oxidoreductase</keyword>
<dbReference type="PANTHER" id="PTHR43687">
    <property type="entry name" value="ADENYLYLSULFATE REDUCTASE, BETA SUBUNIT"/>
    <property type="match status" value="1"/>
</dbReference>
<evidence type="ECO:0000256" key="2">
    <source>
        <dbReference type="ARBA" id="ARBA00022723"/>
    </source>
</evidence>
<protein>
    <submittedName>
        <fullName evidence="6">NAD(P)H-quinone oxidoreductase subunit I</fullName>
        <ecNumber evidence="6">1.6.5.11</ecNumber>
    </submittedName>
</protein>
<comment type="caution">
    <text evidence="6">The sequence shown here is derived from an EMBL/GenBank/DDBJ whole genome shotgun (WGS) entry which is preliminary data.</text>
</comment>
<keyword evidence="2" id="KW-0479">Metal-binding</keyword>
<feature type="domain" description="4Fe-4S ferredoxin-type" evidence="5">
    <location>
        <begin position="42"/>
        <end position="71"/>
    </location>
</feature>
<dbReference type="Proteomes" id="UP000251717">
    <property type="component" value="Unassembled WGS sequence"/>
</dbReference>
<dbReference type="GO" id="GO:0016491">
    <property type="term" value="F:oxidoreductase activity"/>
    <property type="evidence" value="ECO:0007669"/>
    <property type="project" value="UniProtKB-KW"/>
</dbReference>
<dbReference type="Pfam" id="PF12838">
    <property type="entry name" value="Fer4_7"/>
    <property type="match status" value="1"/>
</dbReference>
<dbReference type="SUPFAM" id="SSF54862">
    <property type="entry name" value="4Fe-4S ferredoxins"/>
    <property type="match status" value="1"/>
</dbReference>
<keyword evidence="7" id="KW-1185">Reference proteome</keyword>
<keyword evidence="3" id="KW-0408">Iron</keyword>
<keyword evidence="1" id="KW-0004">4Fe-4S</keyword>
<dbReference type="GO" id="GO:0051539">
    <property type="term" value="F:4 iron, 4 sulfur cluster binding"/>
    <property type="evidence" value="ECO:0007669"/>
    <property type="project" value="UniProtKB-KW"/>
</dbReference>
<gene>
    <name evidence="6" type="primary">ndhI_4</name>
    <name evidence="6" type="ORF">MBBTH_15070</name>
</gene>
<dbReference type="EC" id="1.6.5.11" evidence="6"/>
<dbReference type="EMBL" id="MZGS01000024">
    <property type="protein sequence ID" value="PWB86524.1"/>
    <property type="molecule type" value="Genomic_DNA"/>
</dbReference>
<sequence>MSSILRIALEGAFTNFKRIFFAADRVTDMDMRNQIATLSVKVDDRVDEKACIGCAGCANVCPTGAVEMKELAKPVKITDDWVKSEVPEINLEKCVVCYYCHDFCPVFSLYGEKGTIHPSNVGDQEVDIESALEQPFKISDDKLKFIAQYLSDNTVLKNREEGD</sequence>
<dbReference type="GO" id="GO:0046872">
    <property type="term" value="F:metal ion binding"/>
    <property type="evidence" value="ECO:0007669"/>
    <property type="project" value="UniProtKB-KW"/>
</dbReference>
<dbReference type="PANTHER" id="PTHR43687:SF5">
    <property type="entry name" value="4FE-4S FERREDOXIN-TYPE DOMAIN-CONTAINING PROTEIN"/>
    <property type="match status" value="1"/>
</dbReference>
<feature type="domain" description="4Fe-4S ferredoxin-type" evidence="5">
    <location>
        <begin position="85"/>
        <end position="114"/>
    </location>
</feature>
<evidence type="ECO:0000313" key="6">
    <source>
        <dbReference type="EMBL" id="PWB86524.1"/>
    </source>
</evidence>
<evidence type="ECO:0000256" key="3">
    <source>
        <dbReference type="ARBA" id="ARBA00023004"/>
    </source>
</evidence>
<accession>A0A315XL56</accession>
<organism evidence="6 7">
    <name type="scientific">Methanobrevibacter thaueri</name>
    <dbReference type="NCBI Taxonomy" id="190975"/>
    <lineage>
        <taxon>Archaea</taxon>
        <taxon>Methanobacteriati</taxon>
        <taxon>Methanobacteriota</taxon>
        <taxon>Methanomada group</taxon>
        <taxon>Methanobacteria</taxon>
        <taxon>Methanobacteriales</taxon>
        <taxon>Methanobacteriaceae</taxon>
        <taxon>Methanobrevibacter</taxon>
    </lineage>
</organism>